<dbReference type="AlphaFoldDB" id="F8MHA2"/>
<dbReference type="SUPFAM" id="SSF56672">
    <property type="entry name" value="DNA/RNA polymerases"/>
    <property type="match status" value="1"/>
</dbReference>
<dbReference type="Gene3D" id="3.30.70.270">
    <property type="match status" value="1"/>
</dbReference>
<evidence type="ECO:0000313" key="4">
    <source>
        <dbReference type="Proteomes" id="UP000008065"/>
    </source>
</evidence>
<evidence type="ECO:0008006" key="5">
    <source>
        <dbReference type="Google" id="ProtNLM"/>
    </source>
</evidence>
<organism evidence="3 4">
    <name type="scientific">Neurospora tetrasperma (strain FGSC 2508 / ATCC MYA-4615 / P0657)</name>
    <dbReference type="NCBI Taxonomy" id="510951"/>
    <lineage>
        <taxon>Eukaryota</taxon>
        <taxon>Fungi</taxon>
        <taxon>Dikarya</taxon>
        <taxon>Ascomycota</taxon>
        <taxon>Pezizomycotina</taxon>
        <taxon>Sordariomycetes</taxon>
        <taxon>Sordariomycetidae</taxon>
        <taxon>Sordariales</taxon>
        <taxon>Sordariaceae</taxon>
        <taxon>Neurospora</taxon>
    </lineage>
</organism>
<dbReference type="InterPro" id="IPR053134">
    <property type="entry name" value="RNA-dir_DNA_polymerase"/>
</dbReference>
<dbReference type="KEGG" id="nte:NEUTE1DRAFT38698"/>
<evidence type="ECO:0000313" key="3">
    <source>
        <dbReference type="EMBL" id="EGO58767.1"/>
    </source>
</evidence>
<dbReference type="VEuPathDB" id="FungiDB:NEUTE1DRAFT_38698"/>
<keyword evidence="4" id="KW-1185">Reference proteome</keyword>
<evidence type="ECO:0000256" key="1">
    <source>
        <dbReference type="ARBA" id="ARBA00004173"/>
    </source>
</evidence>
<dbReference type="InterPro" id="IPR043128">
    <property type="entry name" value="Rev_trsase/Diguanyl_cyclase"/>
</dbReference>
<dbReference type="RefSeq" id="XP_009848764.1">
    <property type="nucleotide sequence ID" value="XM_009850462.1"/>
</dbReference>
<evidence type="ECO:0000256" key="2">
    <source>
        <dbReference type="ARBA" id="ARBA00023128"/>
    </source>
</evidence>
<feature type="non-terminal residue" evidence="3">
    <location>
        <position position="1"/>
    </location>
</feature>
<accession>F8MHA2</accession>
<name>F8MHA2_NEUT8</name>
<dbReference type="HOGENOM" id="CLU_000384_35_1_1"/>
<dbReference type="InterPro" id="IPR043502">
    <property type="entry name" value="DNA/RNA_pol_sf"/>
</dbReference>
<dbReference type="PANTHER" id="PTHR24559:SF440">
    <property type="entry name" value="RIBONUCLEASE H"/>
    <property type="match status" value="1"/>
</dbReference>
<sequence length="107" mass="12560">TPPNARLYCISPIEVIIIKKSINKNSRKNFIRLLQSTATSPILLVKKPSGGVCIYMDYYNINNVILKSYYPLLLIKETLNTIYYIKIFTKFNIITIFNKIHIKERYK</sequence>
<protein>
    <recommendedName>
        <fullName evidence="5">Reverse transcriptase domain-containing protein</fullName>
    </recommendedName>
</protein>
<keyword evidence="2" id="KW-0496">Mitochondrion</keyword>
<gene>
    <name evidence="3" type="ORF">NEUTE1DRAFT_38698</name>
</gene>
<dbReference type="Gene3D" id="3.10.10.10">
    <property type="entry name" value="HIV Type 1 Reverse Transcriptase, subunit A, domain 1"/>
    <property type="match status" value="1"/>
</dbReference>
<dbReference type="PANTHER" id="PTHR24559">
    <property type="entry name" value="TRANSPOSON TY3-I GAG-POL POLYPROTEIN"/>
    <property type="match status" value="1"/>
</dbReference>
<reference evidence="4" key="1">
    <citation type="journal article" date="2011" name="Genetics">
        <title>Massive changes in genome architecture accompany the transition to self-fertility in the filamentous fungus Neurospora tetrasperma.</title>
        <authorList>
            <person name="Ellison C.E."/>
            <person name="Stajich J.E."/>
            <person name="Jacobson D.J."/>
            <person name="Natvig D.O."/>
            <person name="Lapidus A."/>
            <person name="Foster B."/>
            <person name="Aerts A."/>
            <person name="Riley R."/>
            <person name="Lindquist E.A."/>
            <person name="Grigoriev I.V."/>
            <person name="Taylor J.W."/>
        </authorList>
    </citation>
    <scope>NUCLEOTIDE SEQUENCE [LARGE SCALE GENOMIC DNA]</scope>
    <source>
        <strain evidence="4">FGSC 2508 / P0657</strain>
    </source>
</reference>
<dbReference type="GO" id="GO:0005739">
    <property type="term" value="C:mitochondrion"/>
    <property type="evidence" value="ECO:0007669"/>
    <property type="project" value="UniProtKB-SubCell"/>
</dbReference>
<comment type="subcellular location">
    <subcellularLocation>
        <location evidence="1">Mitochondrion</location>
    </subcellularLocation>
</comment>
<dbReference type="Proteomes" id="UP000008065">
    <property type="component" value="Unassembled WGS sequence"/>
</dbReference>
<proteinExistence type="predicted"/>
<dbReference type="OrthoDB" id="5028386at2759"/>
<dbReference type="EMBL" id="GL891303">
    <property type="protein sequence ID" value="EGO58767.1"/>
    <property type="molecule type" value="Genomic_DNA"/>
</dbReference>
<dbReference type="GeneID" id="20827659"/>